<reference evidence="8" key="1">
    <citation type="journal article" date="2014" name="BMC Genomics">
        <title>Genome characteristics reveal the impact of lichenization on lichen-forming fungus Endocarpon pusillum Hedwig (Verrucariales, Ascomycota).</title>
        <authorList>
            <person name="Wang Y.-Y."/>
            <person name="Liu B."/>
            <person name="Zhang X.-Y."/>
            <person name="Zhou Q.-M."/>
            <person name="Zhang T."/>
            <person name="Li H."/>
            <person name="Yu Y.-F."/>
            <person name="Zhang X.-L."/>
            <person name="Hao X.-Y."/>
            <person name="Wang M."/>
            <person name="Wang L."/>
            <person name="Wei J.-C."/>
        </authorList>
    </citation>
    <scope>NUCLEOTIDE SEQUENCE [LARGE SCALE GENOMIC DNA]</scope>
    <source>
        <strain evidence="8">Z07020 / HMAS-L-300199</strain>
    </source>
</reference>
<evidence type="ECO:0000256" key="2">
    <source>
        <dbReference type="ARBA" id="ARBA00022490"/>
    </source>
</evidence>
<dbReference type="SUPFAM" id="SSF50249">
    <property type="entry name" value="Nucleic acid-binding proteins"/>
    <property type="match status" value="1"/>
</dbReference>
<dbReference type="GO" id="GO:0006396">
    <property type="term" value="P:RNA processing"/>
    <property type="evidence" value="ECO:0007669"/>
    <property type="project" value="InterPro"/>
</dbReference>
<evidence type="ECO:0000259" key="6">
    <source>
        <dbReference type="Pfam" id="PF14382"/>
    </source>
</evidence>
<dbReference type="eggNOG" id="KOG3409">
    <property type="taxonomic scope" value="Eukaryota"/>
</dbReference>
<dbReference type="HOGENOM" id="CLU_067135_2_0_1"/>
<feature type="domain" description="Exosome complex component N-terminal" evidence="6">
    <location>
        <begin position="4"/>
        <end position="40"/>
    </location>
</feature>
<dbReference type="GO" id="GO:0003723">
    <property type="term" value="F:RNA binding"/>
    <property type="evidence" value="ECO:0007669"/>
    <property type="project" value="InterPro"/>
</dbReference>
<dbReference type="InterPro" id="IPR039771">
    <property type="entry name" value="Csl4"/>
</dbReference>
<dbReference type="PANTHER" id="PTHR12686">
    <property type="entry name" value="3'-5' EXORIBONUCLEASE CSL4-RELATED"/>
    <property type="match status" value="1"/>
</dbReference>
<evidence type="ECO:0000313" key="8">
    <source>
        <dbReference type="Proteomes" id="UP000019373"/>
    </source>
</evidence>
<keyword evidence="8" id="KW-1185">Reference proteome</keyword>
<dbReference type="PANTHER" id="PTHR12686:SF8">
    <property type="entry name" value="EXOSOME COMPLEX COMPONENT CSL4"/>
    <property type="match status" value="1"/>
</dbReference>
<keyword evidence="2" id="KW-0963">Cytoplasm</keyword>
<proteinExistence type="predicted"/>
<evidence type="ECO:0000313" key="7">
    <source>
        <dbReference type="EMBL" id="ERF71729.1"/>
    </source>
</evidence>
<dbReference type="InterPro" id="IPR012340">
    <property type="entry name" value="NA-bd_OB-fold"/>
</dbReference>
<evidence type="ECO:0000259" key="5">
    <source>
        <dbReference type="Pfam" id="PF10447"/>
    </source>
</evidence>
<evidence type="ECO:0000256" key="1">
    <source>
        <dbReference type="ARBA" id="ARBA00004604"/>
    </source>
</evidence>
<feature type="region of interest" description="Disordered" evidence="4">
    <location>
        <begin position="41"/>
        <end position="65"/>
    </location>
</feature>
<accession>U1HRH6</accession>
<keyword evidence="3" id="KW-0271">Exosome</keyword>
<dbReference type="Pfam" id="PF14382">
    <property type="entry name" value="ECR1_N"/>
    <property type="match status" value="1"/>
</dbReference>
<dbReference type="GO" id="GO:0005730">
    <property type="term" value="C:nucleolus"/>
    <property type="evidence" value="ECO:0007669"/>
    <property type="project" value="UniProtKB-SubCell"/>
</dbReference>
<dbReference type="Gene3D" id="2.40.50.100">
    <property type="match status" value="1"/>
</dbReference>
<evidence type="ECO:0008006" key="9">
    <source>
        <dbReference type="Google" id="ProtNLM"/>
    </source>
</evidence>
<dbReference type="EMBL" id="KE721194">
    <property type="protein sequence ID" value="ERF71729.1"/>
    <property type="molecule type" value="Genomic_DNA"/>
</dbReference>
<dbReference type="InterPro" id="IPR025721">
    <property type="entry name" value="Exosome_cplx_N_dom"/>
</dbReference>
<dbReference type="GeneID" id="19240549"/>
<dbReference type="Gene3D" id="2.40.50.140">
    <property type="entry name" value="Nucleic acid-binding proteins"/>
    <property type="match status" value="1"/>
</dbReference>
<dbReference type="OrthoDB" id="440760at2759"/>
<gene>
    <name evidence="7" type="ORF">EPUS_05601</name>
</gene>
<protein>
    <recommendedName>
        <fullName evidence="9">Exosome complex component CSL4 C-terminal domain-containing protein</fullName>
    </recommendedName>
</protein>
<comment type="subcellular location">
    <subcellularLocation>
        <location evidence="1">Nucleus</location>
        <location evidence="1">Nucleolus</location>
    </subcellularLocation>
</comment>
<dbReference type="Proteomes" id="UP000019373">
    <property type="component" value="Unassembled WGS sequence"/>
</dbReference>
<dbReference type="SUPFAM" id="SSF110324">
    <property type="entry name" value="Ribosomal L27 protein-like"/>
    <property type="match status" value="1"/>
</dbReference>
<dbReference type="Pfam" id="PF10447">
    <property type="entry name" value="EXOSC1"/>
    <property type="match status" value="1"/>
</dbReference>
<evidence type="ECO:0000256" key="4">
    <source>
        <dbReference type="SAM" id="MobiDB-lite"/>
    </source>
</evidence>
<dbReference type="AlphaFoldDB" id="U1HRH6"/>
<evidence type="ECO:0000256" key="3">
    <source>
        <dbReference type="ARBA" id="ARBA00022835"/>
    </source>
</evidence>
<dbReference type="InterPro" id="IPR019495">
    <property type="entry name" value="EXOSC1_C"/>
</dbReference>
<dbReference type="RefSeq" id="XP_007802651.1">
    <property type="nucleotide sequence ID" value="XM_007804460.1"/>
</dbReference>
<dbReference type="GO" id="GO:0000176">
    <property type="term" value="C:nuclear exosome (RNase complex)"/>
    <property type="evidence" value="ECO:0007669"/>
    <property type="project" value="TreeGrafter"/>
</dbReference>
<dbReference type="GO" id="GO:0005737">
    <property type="term" value="C:cytoplasm"/>
    <property type="evidence" value="ECO:0007669"/>
    <property type="project" value="TreeGrafter"/>
</dbReference>
<name>U1HRH6_ENDPU</name>
<sequence>MAKVLPGDVVGSTTTHLAGPGTHVHDSKICASIIGSVSTVSASSKSGKPTLSIPRLPSRSSSQPLKLNTLPALNSTVLCRITRVQQRQASASILLVDASPTTLLPASLTHLTSTTASSEDIYFSAVLRREDVRLTEKDKIVMNESFRVGDIVRATVISLGDEKNYYISTGGNEFGVVIARSEEGNAMVPASWKEMKDAVTGRVELRKVAKPVFQYGMLRVRSGARQPATKPTEPVPRWLATIHRLPESRQLRSPTMDEVISPSEQSALQSRQREAACLRHRDAGIFLLAHTAPLHPQSVPMRKRYST</sequence>
<feature type="domain" description="Exosome complex component CSL4 C-terminal" evidence="5">
    <location>
        <begin position="70"/>
        <end position="159"/>
    </location>
</feature>
<organism evidence="7 8">
    <name type="scientific">Endocarpon pusillum (strain Z07020 / HMAS-L-300199)</name>
    <name type="common">Lichen-forming fungus</name>
    <dbReference type="NCBI Taxonomy" id="1263415"/>
    <lineage>
        <taxon>Eukaryota</taxon>
        <taxon>Fungi</taxon>
        <taxon>Dikarya</taxon>
        <taxon>Ascomycota</taxon>
        <taxon>Pezizomycotina</taxon>
        <taxon>Eurotiomycetes</taxon>
        <taxon>Chaetothyriomycetidae</taxon>
        <taxon>Verrucariales</taxon>
        <taxon>Verrucariaceae</taxon>
        <taxon>Endocarpon</taxon>
    </lineage>
</organism>